<feature type="signal peptide" evidence="2">
    <location>
        <begin position="1"/>
        <end position="22"/>
    </location>
</feature>
<evidence type="ECO:0000313" key="3">
    <source>
        <dbReference type="EMBL" id="PSF08565.1"/>
    </source>
</evidence>
<dbReference type="OrthoDB" id="5592990at2"/>
<evidence type="ECO:0000313" key="4">
    <source>
        <dbReference type="Proteomes" id="UP000238385"/>
    </source>
</evidence>
<dbReference type="AlphaFoldDB" id="A0A2T1KEM6"/>
<comment type="caution">
    <text evidence="3">The sequence shown here is derived from an EMBL/GenBank/DDBJ whole genome shotgun (WGS) entry which is preliminary data.</text>
</comment>
<name>A0A2T1KEM6_9GAMM</name>
<accession>A0A2T1KEM6</accession>
<gene>
    <name evidence="3" type="ORF">C7H08_07755</name>
</gene>
<feature type="chain" id="PRO_5015566460" evidence="2">
    <location>
        <begin position="23"/>
        <end position="629"/>
    </location>
</feature>
<keyword evidence="4" id="KW-1185">Reference proteome</keyword>
<dbReference type="Proteomes" id="UP000238385">
    <property type="component" value="Unassembled WGS sequence"/>
</dbReference>
<feature type="region of interest" description="Disordered" evidence="1">
    <location>
        <begin position="24"/>
        <end position="64"/>
    </location>
</feature>
<sequence>MFEKNKLLIAILAATLTVGLTACGGSSSNSGDQGGIDDPDKELDGNSDGTPAPGDDTTVAAGSETGRFVDSAVGGIEYVTSAGYMSITNDNGEFRFNEGETVTFRLGQLNFGTVQAGSLITPVELAGGDSEKSVNIARVLQTLDDDGIPDNGITITPATREKAAIQNPTDVATVNLDTAKEIILSLASDNTSAPIDVVTREKAESHLNETLAAEKPVTSCGVSTTPVTEVHLQNNTFGYIRLEEDDKEINLMSFGASDSLIEFHNDLGFVEKKTGTTWRVVTNGEVSFTDSDGTETFTACAVGPTEAPYYLIFNSDDGAVTLYSTKAYNATSASQSYLLTSIDSLLNELQHNIVTIDSELNAELISSLGFESASIAQSGALEVSDSTDNSTDALYLLAAQGKQIGIYLDFNGSETLVDVGIAAGIPVTTPVTTSSVAGNTFVARNEADNETIILVHRSDGTAFDYHNDAYQGSTQKAGVNVSTWEVNDETGELTYTETTESGEESTETFRVFESNTRVYAPDEEGASVETLSKTQAITEASFVGSFNVNVPTENTVDNALVINSDKTCSYDGTPCTWAIDASGKAELSFAGENVVTQIWQLATSNDEFAFVMTEPDLVSDIQPGFMTRN</sequence>
<organism evidence="3 4">
    <name type="scientific">Marinobacter halophilus</name>
    <dbReference type="NCBI Taxonomy" id="1323740"/>
    <lineage>
        <taxon>Bacteria</taxon>
        <taxon>Pseudomonadati</taxon>
        <taxon>Pseudomonadota</taxon>
        <taxon>Gammaproteobacteria</taxon>
        <taxon>Pseudomonadales</taxon>
        <taxon>Marinobacteraceae</taxon>
        <taxon>Marinobacter</taxon>
    </lineage>
</organism>
<protein>
    <submittedName>
        <fullName evidence="3">Uncharacterized protein</fullName>
    </submittedName>
</protein>
<evidence type="ECO:0000256" key="1">
    <source>
        <dbReference type="SAM" id="MobiDB-lite"/>
    </source>
</evidence>
<proteinExistence type="predicted"/>
<dbReference type="RefSeq" id="WP_106671167.1">
    <property type="nucleotide sequence ID" value="NZ_BMFE01000001.1"/>
</dbReference>
<dbReference type="EMBL" id="PXNN01000011">
    <property type="protein sequence ID" value="PSF08565.1"/>
    <property type="molecule type" value="Genomic_DNA"/>
</dbReference>
<evidence type="ECO:0000256" key="2">
    <source>
        <dbReference type="SAM" id="SignalP"/>
    </source>
</evidence>
<keyword evidence="2" id="KW-0732">Signal</keyword>
<dbReference type="PROSITE" id="PS51257">
    <property type="entry name" value="PROKAR_LIPOPROTEIN"/>
    <property type="match status" value="1"/>
</dbReference>
<reference evidence="3 4" key="1">
    <citation type="submission" date="2018-03" db="EMBL/GenBank/DDBJ databases">
        <title>Marinobacter brunus sp. nov., a marine bacterium of Gamma-proteobacteria isolated from the surface seawater of the South China Sea.</title>
        <authorList>
            <person name="Cheng H."/>
            <person name="Wu Y.-H."/>
            <person name="Xamxidin M."/>
            <person name="Xu X.-W."/>
        </authorList>
    </citation>
    <scope>NUCLEOTIDE SEQUENCE [LARGE SCALE GENOMIC DNA]</scope>
    <source>
        <strain evidence="3 4">JCM 30472</strain>
    </source>
</reference>